<sequence>MLTRSTQHGAAIGYFLVFIPRGLVTYPSRNCRASFCPLVTPPPGTPWAKRIYDFLGTFICILLLNFVTAPFRLLTLANTMQAWSRLGWYGCWIVGFGVIFFNAGGSEYLQSLQKEQRHVVDVKRPHSLSPNVVITLETAVEERS</sequence>
<keyword evidence="1" id="KW-0472">Membrane</keyword>
<organism evidence="2 3">
    <name type="scientific">Boletus reticuloceps</name>
    <dbReference type="NCBI Taxonomy" id="495285"/>
    <lineage>
        <taxon>Eukaryota</taxon>
        <taxon>Fungi</taxon>
        <taxon>Dikarya</taxon>
        <taxon>Basidiomycota</taxon>
        <taxon>Agaricomycotina</taxon>
        <taxon>Agaricomycetes</taxon>
        <taxon>Agaricomycetidae</taxon>
        <taxon>Boletales</taxon>
        <taxon>Boletineae</taxon>
        <taxon>Boletaceae</taxon>
        <taxon>Boletoideae</taxon>
        <taxon>Boletus</taxon>
    </lineage>
</organism>
<gene>
    <name evidence="2" type="ORF">JVT61DRAFT_3843</name>
</gene>
<evidence type="ECO:0000313" key="2">
    <source>
        <dbReference type="EMBL" id="KAG6375060.1"/>
    </source>
</evidence>
<keyword evidence="1" id="KW-1133">Transmembrane helix</keyword>
<proteinExistence type="predicted"/>
<dbReference type="OrthoDB" id="10494583at2759"/>
<dbReference type="PANTHER" id="PTHR13906:SF4">
    <property type="entry name" value="LYSOPHOSPHOLIPID ACYLTRANSFERASE 6"/>
    <property type="match status" value="1"/>
</dbReference>
<dbReference type="Proteomes" id="UP000683000">
    <property type="component" value="Unassembled WGS sequence"/>
</dbReference>
<comment type="caution">
    <text evidence="2">The sequence shown here is derived from an EMBL/GenBank/DDBJ whole genome shotgun (WGS) entry which is preliminary data.</text>
</comment>
<dbReference type="GO" id="GO:0030258">
    <property type="term" value="P:lipid modification"/>
    <property type="evidence" value="ECO:0007669"/>
    <property type="project" value="TreeGrafter"/>
</dbReference>
<dbReference type="PANTHER" id="PTHR13906">
    <property type="entry name" value="PORCUPINE"/>
    <property type="match status" value="1"/>
</dbReference>
<keyword evidence="3" id="KW-1185">Reference proteome</keyword>
<feature type="transmembrane region" description="Helical" evidence="1">
    <location>
        <begin position="51"/>
        <end position="74"/>
    </location>
</feature>
<keyword evidence="1" id="KW-0812">Transmembrane</keyword>
<feature type="transmembrane region" description="Helical" evidence="1">
    <location>
        <begin position="86"/>
        <end position="104"/>
    </location>
</feature>
<evidence type="ECO:0000313" key="3">
    <source>
        <dbReference type="Proteomes" id="UP000683000"/>
    </source>
</evidence>
<dbReference type="EMBL" id="JAGFBS010000016">
    <property type="protein sequence ID" value="KAG6375060.1"/>
    <property type="molecule type" value="Genomic_DNA"/>
</dbReference>
<evidence type="ECO:0000256" key="1">
    <source>
        <dbReference type="SAM" id="Phobius"/>
    </source>
</evidence>
<protein>
    <submittedName>
        <fullName evidence="2">Uncharacterized protein</fullName>
    </submittedName>
</protein>
<accession>A0A8I2YNC7</accession>
<reference evidence="2" key="1">
    <citation type="submission" date="2021-03" db="EMBL/GenBank/DDBJ databases">
        <title>Evolutionary innovations through gain and loss of genes in the ectomycorrhizal Boletales.</title>
        <authorList>
            <person name="Wu G."/>
            <person name="Miyauchi S."/>
            <person name="Morin E."/>
            <person name="Yang Z.-L."/>
            <person name="Xu J."/>
            <person name="Martin F.M."/>
        </authorList>
    </citation>
    <scope>NUCLEOTIDE SEQUENCE</scope>
    <source>
        <strain evidence="2">BR01</strain>
    </source>
</reference>
<dbReference type="GO" id="GO:0016746">
    <property type="term" value="F:acyltransferase activity"/>
    <property type="evidence" value="ECO:0007669"/>
    <property type="project" value="TreeGrafter"/>
</dbReference>
<dbReference type="InterPro" id="IPR049941">
    <property type="entry name" value="LPLAT_7/PORCN-like"/>
</dbReference>
<dbReference type="GO" id="GO:0016020">
    <property type="term" value="C:membrane"/>
    <property type="evidence" value="ECO:0007669"/>
    <property type="project" value="TreeGrafter"/>
</dbReference>
<name>A0A8I2YNC7_9AGAM</name>
<dbReference type="AlphaFoldDB" id="A0A8I2YNC7"/>